<keyword evidence="1" id="KW-0472">Membrane</keyword>
<evidence type="ECO:0000313" key="2">
    <source>
        <dbReference type="EMBL" id="MDO3680006.1"/>
    </source>
</evidence>
<evidence type="ECO:0008006" key="4">
    <source>
        <dbReference type="Google" id="ProtNLM"/>
    </source>
</evidence>
<protein>
    <recommendedName>
        <fullName evidence="4">Zinc ribbon domain-containing protein</fullName>
    </recommendedName>
</protein>
<accession>A0ABT8VG92</accession>
<feature type="transmembrane region" description="Helical" evidence="1">
    <location>
        <begin position="57"/>
        <end position="74"/>
    </location>
</feature>
<evidence type="ECO:0000313" key="3">
    <source>
        <dbReference type="Proteomes" id="UP001168883"/>
    </source>
</evidence>
<organism evidence="2 3">
    <name type="scientific">Paenibacillus ehimensis</name>
    <dbReference type="NCBI Taxonomy" id="79264"/>
    <lineage>
        <taxon>Bacteria</taxon>
        <taxon>Bacillati</taxon>
        <taxon>Bacillota</taxon>
        <taxon>Bacilli</taxon>
        <taxon>Bacillales</taxon>
        <taxon>Paenibacillaceae</taxon>
        <taxon>Paenibacillus</taxon>
    </lineage>
</organism>
<dbReference type="EMBL" id="JAUMKJ010000034">
    <property type="protein sequence ID" value="MDO3680006.1"/>
    <property type="molecule type" value="Genomic_DNA"/>
</dbReference>
<dbReference type="RefSeq" id="WP_127488769.1">
    <property type="nucleotide sequence ID" value="NZ_JARLKN010000042.1"/>
</dbReference>
<dbReference type="Proteomes" id="UP001168883">
    <property type="component" value="Unassembled WGS sequence"/>
</dbReference>
<sequence length="79" mass="8894">MMVECPNCTKPTAFQRHCSHCGTILKHTVEEKFELLGEAVEKALKKERQKRKKKKRVKMLIAGVIILLAVYVGIKSVGA</sequence>
<keyword evidence="1" id="KW-0812">Transmembrane</keyword>
<keyword evidence="1" id="KW-1133">Transmembrane helix</keyword>
<gene>
    <name evidence="2" type="ORF">Q3C12_23635</name>
</gene>
<evidence type="ECO:0000256" key="1">
    <source>
        <dbReference type="SAM" id="Phobius"/>
    </source>
</evidence>
<comment type="caution">
    <text evidence="2">The sequence shown here is derived from an EMBL/GenBank/DDBJ whole genome shotgun (WGS) entry which is preliminary data.</text>
</comment>
<reference evidence="2" key="1">
    <citation type="submission" date="2023-07" db="EMBL/GenBank/DDBJ databases">
        <authorList>
            <person name="Aktuganov G."/>
            <person name="Boyko T."/>
            <person name="Delegan Y."/>
            <person name="Galimzianova N."/>
            <person name="Gilvanova E."/>
            <person name="Korobov V."/>
            <person name="Kuzmina L."/>
            <person name="Melentiev A."/>
            <person name="Milman P."/>
            <person name="Ryabova A."/>
            <person name="Stupak E."/>
            <person name="Yasakov T."/>
            <person name="Zharikova N."/>
            <person name="Zhurenko E."/>
        </authorList>
    </citation>
    <scope>NUCLEOTIDE SEQUENCE</scope>
    <source>
        <strain evidence="2">IB-739</strain>
    </source>
</reference>
<keyword evidence="3" id="KW-1185">Reference proteome</keyword>
<name>A0ABT8VG92_9BACL</name>
<proteinExistence type="predicted"/>